<comment type="caution">
    <text evidence="3">The sequence shown here is derived from an EMBL/GenBank/DDBJ whole genome shotgun (WGS) entry which is preliminary data.</text>
</comment>
<protein>
    <recommendedName>
        <fullName evidence="2">Fibronectin type-III domain-containing protein</fullName>
    </recommendedName>
</protein>
<evidence type="ECO:0000256" key="1">
    <source>
        <dbReference type="ARBA" id="ARBA00022729"/>
    </source>
</evidence>
<sequence>GTPWLTSSSDPYYLNIKAVDIAGNVYTGSSATFNYRFDNTPPANPSGLSAPQGFIRDINSFTIAWSVSGATAASDLHSGVAGYQYRIGNSGIWYGDSHSGAQDCTDLLSGGLYVLNPTYDSLDTGENTFYFRTYDTACNVSSANLTAILKYNADAPSSPENLTVSPTTNTSNSFAFSWTEPTDYQGSSSGLSYCYTVNTLPSVSSCTFTSGTTLAADAYATQPGDNSLYLVAKDEAGNINFQDYASVTFTANTPAPGIPRNVDVADISVKSTENWRLAVAWDAPENAGAGIDHYDVYRSTIADSCSTALASFEKIGATAGLTYSDSELAQNDYYYCVKACDSANNCSAVSGSVVGFPDGKFTEPADLISGPTTSNVTTRKATISWITERTADSRIAYGIASGEYFEEEPSNSLQVTQHTLNLNNLEPETTYYYVAKWTDEDGNIGMSDEQLFTTDPAPTVQSVTVPTIGLTNAIIRFTTRNAASVRIYYGPTTAFGGVEDISTSLAESTYTVVLNNLVDGTVYNFKINTFDAEGFEYDGTILNFETLPRPEVSNVRLQQVTGTAQPSVLVTWESNTEVSSIVTYYPEDNPSAAQDNVNVTRTVGEHRVLISGLLPETGYNLVVKGQDRLGNEAVSDVQRFTTATDTRPPLITNLQVNATIIKNEAGENSAQITVSWDTDEPTTAQVEFGEGTGTTYAQRTQEDGNPTFNHLVVISGLSPSKVYHLRAVSKDVAGNVGNSIDTVTITPKATDNALDLVIANLQQIFGFLTSN</sequence>
<dbReference type="SUPFAM" id="SSF49363">
    <property type="entry name" value="Purple acid phosphatase, N-terminal domain"/>
    <property type="match status" value="2"/>
</dbReference>
<dbReference type="InterPro" id="IPR003961">
    <property type="entry name" value="FN3_dom"/>
</dbReference>
<dbReference type="GO" id="GO:0046872">
    <property type="term" value="F:metal ion binding"/>
    <property type="evidence" value="ECO:0007669"/>
    <property type="project" value="InterPro"/>
</dbReference>
<dbReference type="EMBL" id="JAGQKY010000100">
    <property type="protein sequence ID" value="MCA9397680.1"/>
    <property type="molecule type" value="Genomic_DNA"/>
</dbReference>
<dbReference type="PANTHER" id="PTHR22953">
    <property type="entry name" value="ACID PHOSPHATASE RELATED"/>
    <property type="match status" value="1"/>
</dbReference>
<dbReference type="InterPro" id="IPR013783">
    <property type="entry name" value="Ig-like_fold"/>
</dbReference>
<dbReference type="PANTHER" id="PTHR22953:SF153">
    <property type="entry name" value="PURPLE ACID PHOSPHATASE"/>
    <property type="match status" value="1"/>
</dbReference>
<dbReference type="AlphaFoldDB" id="A0A955LW40"/>
<dbReference type="PROSITE" id="PS50853">
    <property type="entry name" value="FN3"/>
    <property type="match status" value="2"/>
</dbReference>
<evidence type="ECO:0000259" key="2">
    <source>
        <dbReference type="PROSITE" id="PS50853"/>
    </source>
</evidence>
<reference evidence="3" key="2">
    <citation type="journal article" date="2021" name="Microbiome">
        <title>Successional dynamics and alternative stable states in a saline activated sludge microbial community over 9 years.</title>
        <authorList>
            <person name="Wang Y."/>
            <person name="Ye J."/>
            <person name="Ju F."/>
            <person name="Liu L."/>
            <person name="Boyd J.A."/>
            <person name="Deng Y."/>
            <person name="Parks D.H."/>
            <person name="Jiang X."/>
            <person name="Yin X."/>
            <person name="Woodcroft B.J."/>
            <person name="Tyson G.W."/>
            <person name="Hugenholtz P."/>
            <person name="Polz M.F."/>
            <person name="Zhang T."/>
        </authorList>
    </citation>
    <scope>NUCLEOTIDE SEQUENCE</scope>
    <source>
        <strain evidence="3">HKST-UBA02</strain>
    </source>
</reference>
<dbReference type="InterPro" id="IPR036116">
    <property type="entry name" value="FN3_sf"/>
</dbReference>
<evidence type="ECO:0000313" key="4">
    <source>
        <dbReference type="Proteomes" id="UP000699691"/>
    </source>
</evidence>
<feature type="domain" description="Fibronectin type-III" evidence="2">
    <location>
        <begin position="367"/>
        <end position="457"/>
    </location>
</feature>
<organism evidence="3 4">
    <name type="scientific">candidate division WWE3 bacterium</name>
    <dbReference type="NCBI Taxonomy" id="2053526"/>
    <lineage>
        <taxon>Bacteria</taxon>
        <taxon>Katanobacteria</taxon>
    </lineage>
</organism>
<dbReference type="Gene3D" id="2.60.40.380">
    <property type="entry name" value="Purple acid phosphatase-like, N-terminal"/>
    <property type="match status" value="1"/>
</dbReference>
<dbReference type="Gene3D" id="2.60.40.10">
    <property type="entry name" value="Immunoglobulins"/>
    <property type="match status" value="2"/>
</dbReference>
<dbReference type="CDD" id="cd00063">
    <property type="entry name" value="FN3"/>
    <property type="match status" value="1"/>
</dbReference>
<dbReference type="InterPro" id="IPR008963">
    <property type="entry name" value="Purple_acid_Pase-like_N"/>
</dbReference>
<dbReference type="GO" id="GO:0003993">
    <property type="term" value="F:acid phosphatase activity"/>
    <property type="evidence" value="ECO:0007669"/>
    <property type="project" value="InterPro"/>
</dbReference>
<reference evidence="3" key="1">
    <citation type="submission" date="2020-04" db="EMBL/GenBank/DDBJ databases">
        <authorList>
            <person name="Zhang T."/>
        </authorList>
    </citation>
    <scope>NUCLEOTIDE SEQUENCE</scope>
    <source>
        <strain evidence="3">HKST-UBA02</strain>
    </source>
</reference>
<accession>A0A955LW40</accession>
<dbReference type="SUPFAM" id="SSF49265">
    <property type="entry name" value="Fibronectin type III"/>
    <property type="match status" value="2"/>
</dbReference>
<name>A0A955LW40_UNCKA</name>
<dbReference type="InterPro" id="IPR039331">
    <property type="entry name" value="PAPs-like"/>
</dbReference>
<dbReference type="Proteomes" id="UP000699691">
    <property type="component" value="Unassembled WGS sequence"/>
</dbReference>
<keyword evidence="1" id="KW-0732">Signal</keyword>
<gene>
    <name evidence="3" type="ORF">KC573_02525</name>
</gene>
<dbReference type="SMART" id="SM00060">
    <property type="entry name" value="FN3"/>
    <property type="match status" value="5"/>
</dbReference>
<feature type="non-terminal residue" evidence="3">
    <location>
        <position position="1"/>
    </location>
</feature>
<proteinExistence type="predicted"/>
<evidence type="ECO:0000313" key="3">
    <source>
        <dbReference type="EMBL" id="MCA9397680.1"/>
    </source>
</evidence>
<feature type="domain" description="Fibronectin type-III" evidence="2">
    <location>
        <begin position="551"/>
        <end position="645"/>
    </location>
</feature>